<evidence type="ECO:0000256" key="3">
    <source>
        <dbReference type="SAM" id="MobiDB-lite"/>
    </source>
</evidence>
<dbReference type="Pfam" id="PF00530">
    <property type="entry name" value="SRCR"/>
    <property type="match status" value="6"/>
</dbReference>
<feature type="disulfide bond" evidence="2">
    <location>
        <begin position="84"/>
        <end position="145"/>
    </location>
</feature>
<dbReference type="PANTHER" id="PTHR48071:SF18">
    <property type="entry name" value="DELETED IN MALIGNANT BRAIN TUMORS 1 PROTEIN-RELATED"/>
    <property type="match status" value="1"/>
</dbReference>
<feature type="domain" description="SRCR" evidence="5">
    <location>
        <begin position="46"/>
        <end position="146"/>
    </location>
</feature>
<organism evidence="6 7">
    <name type="scientific">Strongylocentrotus purpuratus</name>
    <name type="common">Purple sea urchin</name>
    <dbReference type="NCBI Taxonomy" id="7668"/>
    <lineage>
        <taxon>Eukaryota</taxon>
        <taxon>Metazoa</taxon>
        <taxon>Echinodermata</taxon>
        <taxon>Eleutherozoa</taxon>
        <taxon>Echinozoa</taxon>
        <taxon>Echinoidea</taxon>
        <taxon>Euechinoidea</taxon>
        <taxon>Echinacea</taxon>
        <taxon>Camarodonta</taxon>
        <taxon>Echinidea</taxon>
        <taxon>Strongylocentrotidae</taxon>
        <taxon>Strongylocentrotus</taxon>
    </lineage>
</organism>
<protein>
    <recommendedName>
        <fullName evidence="5">SRCR domain-containing protein</fullName>
    </recommendedName>
</protein>
<dbReference type="FunFam" id="3.10.250.10:FF:000032">
    <property type="entry name" value="Si:dkey-14d8.20"/>
    <property type="match status" value="1"/>
</dbReference>
<dbReference type="Proteomes" id="UP000007110">
    <property type="component" value="Unassembled WGS sequence"/>
</dbReference>
<evidence type="ECO:0000256" key="4">
    <source>
        <dbReference type="SAM" id="Phobius"/>
    </source>
</evidence>
<reference evidence="6" key="2">
    <citation type="submission" date="2021-01" db="UniProtKB">
        <authorList>
            <consortium name="EnsemblMetazoa"/>
        </authorList>
    </citation>
    <scope>IDENTIFICATION</scope>
</reference>
<keyword evidence="7" id="KW-1185">Reference proteome</keyword>
<feature type="compositionally biased region" description="Pro residues" evidence="3">
    <location>
        <begin position="806"/>
        <end position="815"/>
    </location>
</feature>
<feature type="compositionally biased region" description="Polar residues" evidence="3">
    <location>
        <begin position="835"/>
        <end position="851"/>
    </location>
</feature>
<feature type="disulfide bond" evidence="2">
    <location>
        <begin position="71"/>
        <end position="135"/>
    </location>
</feature>
<keyword evidence="4" id="KW-1133">Transmembrane helix</keyword>
<dbReference type="PANTHER" id="PTHR48071">
    <property type="entry name" value="SRCR DOMAIN-CONTAINING PROTEIN"/>
    <property type="match status" value="1"/>
</dbReference>
<dbReference type="PROSITE" id="PS50287">
    <property type="entry name" value="SRCR_2"/>
    <property type="match status" value="6"/>
</dbReference>
<feature type="domain" description="SRCR" evidence="5">
    <location>
        <begin position="151"/>
        <end position="261"/>
    </location>
</feature>
<dbReference type="InterPro" id="IPR001190">
    <property type="entry name" value="SRCR"/>
</dbReference>
<feature type="disulfide bond" evidence="2">
    <location>
        <begin position="229"/>
        <end position="239"/>
    </location>
</feature>
<feature type="domain" description="SRCR" evidence="5">
    <location>
        <begin position="265"/>
        <end position="366"/>
    </location>
</feature>
<dbReference type="FunFam" id="3.10.250.10:FF:000043">
    <property type="entry name" value="Lysyl oxidase homolog 3B"/>
    <property type="match status" value="1"/>
</dbReference>
<feature type="disulfide bond" evidence="2">
    <location>
        <begin position="550"/>
        <end position="560"/>
    </location>
</feature>
<name>A0A7M7N5U5_STRPU</name>
<dbReference type="AlphaFoldDB" id="A0A7M7N5U5"/>
<feature type="transmembrane region" description="Helical" evidence="4">
    <location>
        <begin position="711"/>
        <end position="734"/>
    </location>
</feature>
<evidence type="ECO:0000256" key="1">
    <source>
        <dbReference type="ARBA" id="ARBA00023157"/>
    </source>
</evidence>
<evidence type="ECO:0000313" key="6">
    <source>
        <dbReference type="EnsemblMetazoa" id="XP_030831699"/>
    </source>
</evidence>
<feature type="compositionally biased region" description="Basic and acidic residues" evidence="3">
    <location>
        <begin position="817"/>
        <end position="834"/>
    </location>
</feature>
<reference evidence="7" key="1">
    <citation type="submission" date="2015-02" db="EMBL/GenBank/DDBJ databases">
        <title>Genome sequencing for Strongylocentrotus purpuratus.</title>
        <authorList>
            <person name="Murali S."/>
            <person name="Liu Y."/>
            <person name="Vee V."/>
            <person name="English A."/>
            <person name="Wang M."/>
            <person name="Skinner E."/>
            <person name="Han Y."/>
            <person name="Muzny D.M."/>
            <person name="Worley K.C."/>
            <person name="Gibbs R.A."/>
        </authorList>
    </citation>
    <scope>NUCLEOTIDE SEQUENCE</scope>
</reference>
<dbReference type="EnsemblMetazoa" id="XM_030975839">
    <property type="protein sequence ID" value="XP_030831699"/>
    <property type="gene ID" value="LOC105439408"/>
</dbReference>
<accession>A0A7M7N5U5</accession>
<evidence type="ECO:0000256" key="2">
    <source>
        <dbReference type="PROSITE-ProRule" id="PRU00196"/>
    </source>
</evidence>
<feature type="disulfide bond" evidence="2">
    <location>
        <begin position="335"/>
        <end position="345"/>
    </location>
</feature>
<dbReference type="SUPFAM" id="SSF56487">
    <property type="entry name" value="SRCR-like"/>
    <property type="match status" value="6"/>
</dbReference>
<feature type="compositionally biased region" description="Pro residues" evidence="3">
    <location>
        <begin position="767"/>
        <end position="782"/>
    </location>
</feature>
<dbReference type="GeneID" id="105439408"/>
<evidence type="ECO:0000259" key="5">
    <source>
        <dbReference type="PROSITE" id="PS50287"/>
    </source>
</evidence>
<dbReference type="OrthoDB" id="536948at2759"/>
<dbReference type="PRINTS" id="PR00258">
    <property type="entry name" value="SPERACTRCPTR"/>
</dbReference>
<dbReference type="KEGG" id="spu:105439408"/>
<dbReference type="FunFam" id="3.10.250.10:FF:000042">
    <property type="entry name" value="Lysyl oxidase-like 2"/>
    <property type="match status" value="1"/>
</dbReference>
<sequence length="851" mass="94010">MLEGIETLLNCRRIVDICLTMNPLLFISLVGLFSIFPYITGNAEYVRLVDGQVPSEGRVEVFYNERWGSVCDDHWSLYEAMAVCKDLGYSGADLALVAAAFGLGSGPIWLDDVECRGGEESLDQCNHNTIGTHDCAHEDDASVMCTARGSLRLIRIHPTHDIILQIMGNSSNTWGSVCGDTWTAAAGEVACRQLGFSGYLNSSLSDPSQSTNSGHNDNDTRAFLSGFRCYGNERRLEACPDAEWGTVDTCYKKQDVILQCDPTDARLVDGSGPYEGRVEVFYGATWGTVCDDQWDIDDASVVCRQLGYKLGAKEAPRNSHFGSADGPILLDDLNCQGWESGLLSCEHSGFANDNCDHRTDSGAVCLTKDKQIRLLGGSTSYEGVVQVYDDEWYTVCDDADWGREEREVVCRQLGYEVDDDDRTPVAVINAVIGDTSRRHWECTGKEEVLYYECVSNINHGVYECLPETVAQAWCSKPKDLDIRLQNSEYAGQGRLELYHSGIWGTVTSLNEHQSEVVCRQLGYESVMEIYDEAVFGIGDGPIWDMETITCDGNEDNLRECVSAGDGVGVDDLDHTRDISMMCRPYESIGTLKPRLVGYNNVISNGRLEVYLGDGAWGTVCSSEGWGQTEAEIVCRQLNYASGTYDAKILDPSEFPNSNGPIAFSNVNCNADDGSLRECQYGAWGEQDCLHDQDVGIDCYYYEPEPEDGIPVWEIILIAAMGLSMFIILIGLAIYQRGRLHRHVSAPTHTASCDDNGYIHNSAFDMTEPPPDYRPSTPPPTESPPSYESLVLESPYKPNEDAATPQATPPATPPATPRVDEDNRRGHDQNDERTTHQNNAMPRGIYQTTTYI</sequence>
<feature type="disulfide bond" evidence="2">
    <location>
        <begin position="115"/>
        <end position="125"/>
    </location>
</feature>
<feature type="disulfide bond" evidence="2">
    <location>
        <begin position="668"/>
        <end position="678"/>
    </location>
</feature>
<dbReference type="SMART" id="SM00202">
    <property type="entry name" value="SR"/>
    <property type="match status" value="6"/>
</dbReference>
<keyword evidence="1 2" id="KW-1015">Disulfide bond</keyword>
<proteinExistence type="predicted"/>
<dbReference type="Gene3D" id="3.10.250.10">
    <property type="entry name" value="SRCR-like domain"/>
    <property type="match status" value="6"/>
</dbReference>
<dbReference type="InterPro" id="IPR036772">
    <property type="entry name" value="SRCR-like_dom_sf"/>
</dbReference>
<feature type="domain" description="SRCR" evidence="5">
    <location>
        <begin position="593"/>
        <end position="699"/>
    </location>
</feature>
<dbReference type="PROSITE" id="PS00420">
    <property type="entry name" value="SRCR_1"/>
    <property type="match status" value="2"/>
</dbReference>
<dbReference type="RefSeq" id="XP_030831699.1">
    <property type="nucleotide sequence ID" value="XM_030975839.1"/>
</dbReference>
<dbReference type="InParanoid" id="A0A7M7N5U5"/>
<keyword evidence="4" id="KW-0812">Transmembrane</keyword>
<comment type="caution">
    <text evidence="2">Lacks conserved residue(s) required for the propagation of feature annotation.</text>
</comment>
<dbReference type="FunFam" id="3.10.250.10:FF:000066">
    <property type="entry name" value="Uncharacterized protein"/>
    <property type="match status" value="1"/>
</dbReference>
<keyword evidence="4" id="KW-0472">Membrane</keyword>
<feature type="transmembrane region" description="Helical" evidence="4">
    <location>
        <begin position="21"/>
        <end position="39"/>
    </location>
</feature>
<dbReference type="GO" id="GO:0016020">
    <property type="term" value="C:membrane"/>
    <property type="evidence" value="ECO:0007669"/>
    <property type="project" value="InterPro"/>
</dbReference>
<feature type="region of interest" description="Disordered" evidence="3">
    <location>
        <begin position="747"/>
        <end position="851"/>
    </location>
</feature>
<dbReference type="FunFam" id="3.10.250.10:FF:000026">
    <property type="entry name" value="Tequila, isoform D"/>
    <property type="match status" value="1"/>
</dbReference>
<feature type="domain" description="SRCR" evidence="5">
    <location>
        <begin position="372"/>
        <end position="475"/>
    </location>
</feature>
<evidence type="ECO:0000313" key="7">
    <source>
        <dbReference type="Proteomes" id="UP000007110"/>
    </source>
</evidence>
<feature type="domain" description="SRCR" evidence="5">
    <location>
        <begin position="482"/>
        <end position="583"/>
    </location>
</feature>